<proteinExistence type="predicted"/>
<evidence type="ECO:0000313" key="2">
    <source>
        <dbReference type="Proteomes" id="UP000799424"/>
    </source>
</evidence>
<organism evidence="1 2">
    <name type="scientific">Ophiobolus disseminans</name>
    <dbReference type="NCBI Taxonomy" id="1469910"/>
    <lineage>
        <taxon>Eukaryota</taxon>
        <taxon>Fungi</taxon>
        <taxon>Dikarya</taxon>
        <taxon>Ascomycota</taxon>
        <taxon>Pezizomycotina</taxon>
        <taxon>Dothideomycetes</taxon>
        <taxon>Pleosporomycetidae</taxon>
        <taxon>Pleosporales</taxon>
        <taxon>Pleosporineae</taxon>
        <taxon>Phaeosphaeriaceae</taxon>
        <taxon>Ophiobolus</taxon>
    </lineage>
</organism>
<sequence length="88" mass="9815">MLTIRATRQSCLLATRCTRLGLRASLIAHHITTLHGTSTFPCSRTIQCSSHQRMSLQLRRLSTKLASWMLTAVSKSSVAMRSYFSISS</sequence>
<dbReference type="AlphaFoldDB" id="A0A6A7AAK1"/>
<reference evidence="1" key="1">
    <citation type="journal article" date="2020" name="Stud. Mycol.">
        <title>101 Dothideomycetes genomes: a test case for predicting lifestyles and emergence of pathogens.</title>
        <authorList>
            <person name="Haridas S."/>
            <person name="Albert R."/>
            <person name="Binder M."/>
            <person name="Bloem J."/>
            <person name="Labutti K."/>
            <person name="Salamov A."/>
            <person name="Andreopoulos B."/>
            <person name="Baker S."/>
            <person name="Barry K."/>
            <person name="Bills G."/>
            <person name="Bluhm B."/>
            <person name="Cannon C."/>
            <person name="Castanera R."/>
            <person name="Culley D."/>
            <person name="Daum C."/>
            <person name="Ezra D."/>
            <person name="Gonzalez J."/>
            <person name="Henrissat B."/>
            <person name="Kuo A."/>
            <person name="Liang C."/>
            <person name="Lipzen A."/>
            <person name="Lutzoni F."/>
            <person name="Magnuson J."/>
            <person name="Mondo S."/>
            <person name="Nolan M."/>
            <person name="Ohm R."/>
            <person name="Pangilinan J."/>
            <person name="Park H.-J."/>
            <person name="Ramirez L."/>
            <person name="Alfaro M."/>
            <person name="Sun H."/>
            <person name="Tritt A."/>
            <person name="Yoshinaga Y."/>
            <person name="Zwiers L.-H."/>
            <person name="Turgeon B."/>
            <person name="Goodwin S."/>
            <person name="Spatafora J."/>
            <person name="Crous P."/>
            <person name="Grigoriev I."/>
        </authorList>
    </citation>
    <scope>NUCLEOTIDE SEQUENCE</scope>
    <source>
        <strain evidence="1">CBS 113818</strain>
    </source>
</reference>
<accession>A0A6A7AAK1</accession>
<protein>
    <submittedName>
        <fullName evidence="1">Uncharacterized protein</fullName>
    </submittedName>
</protein>
<evidence type="ECO:0000313" key="1">
    <source>
        <dbReference type="EMBL" id="KAF2830331.1"/>
    </source>
</evidence>
<dbReference type="Proteomes" id="UP000799424">
    <property type="component" value="Unassembled WGS sequence"/>
</dbReference>
<name>A0A6A7AAK1_9PLEO</name>
<keyword evidence="2" id="KW-1185">Reference proteome</keyword>
<gene>
    <name evidence="1" type="ORF">CC86DRAFT_463652</name>
</gene>
<dbReference type="EMBL" id="MU006219">
    <property type="protein sequence ID" value="KAF2830331.1"/>
    <property type="molecule type" value="Genomic_DNA"/>
</dbReference>